<name>A0A2G5DQG0_AQUCA</name>
<dbReference type="AlphaFoldDB" id="A0A2G5DQG0"/>
<dbReference type="Gene3D" id="3.60.21.10">
    <property type="match status" value="1"/>
</dbReference>
<proteinExistence type="predicted"/>
<dbReference type="FunCoup" id="A0A2G5DQG0">
    <property type="interactions" value="1597"/>
</dbReference>
<reference evidence="1 2" key="1">
    <citation type="submission" date="2017-09" db="EMBL/GenBank/DDBJ databases">
        <title>WGS assembly of Aquilegia coerulea Goldsmith.</title>
        <authorList>
            <person name="Hodges S."/>
            <person name="Kramer E."/>
            <person name="Nordborg M."/>
            <person name="Tomkins J."/>
            <person name="Borevitz J."/>
            <person name="Derieg N."/>
            <person name="Yan J."/>
            <person name="Mihaltcheva S."/>
            <person name="Hayes R.D."/>
            <person name="Rokhsar D."/>
        </authorList>
    </citation>
    <scope>NUCLEOTIDE SEQUENCE [LARGE SCALE GENOMIC DNA]</scope>
    <source>
        <strain evidence="2">cv. Goldsmith</strain>
    </source>
</reference>
<accession>A0A2G5DQG0</accession>
<dbReference type="OrthoDB" id="411211at2759"/>
<dbReference type="InterPro" id="IPR029052">
    <property type="entry name" value="Metallo-depent_PP-like"/>
</dbReference>
<protein>
    <submittedName>
        <fullName evidence="1">Uncharacterized protein</fullName>
    </submittedName>
</protein>
<dbReference type="EMBL" id="KZ305033">
    <property type="protein sequence ID" value="PIA45743.1"/>
    <property type="molecule type" value="Genomic_DNA"/>
</dbReference>
<dbReference type="STRING" id="218851.A0A2G5DQG0"/>
<evidence type="ECO:0000313" key="2">
    <source>
        <dbReference type="Proteomes" id="UP000230069"/>
    </source>
</evidence>
<keyword evidence="2" id="KW-1185">Reference proteome</keyword>
<dbReference type="Proteomes" id="UP000230069">
    <property type="component" value="Unassembled WGS sequence"/>
</dbReference>
<dbReference type="InParanoid" id="A0A2G5DQG0"/>
<dbReference type="SUPFAM" id="SSF56300">
    <property type="entry name" value="Metallo-dependent phosphatases"/>
    <property type="match status" value="1"/>
</dbReference>
<evidence type="ECO:0000313" key="1">
    <source>
        <dbReference type="EMBL" id="PIA45743.1"/>
    </source>
</evidence>
<sequence>MEKPVASCCWTLVIQLSLCFALFIAFYIGGESERSNLNNKNTMRTIGSPLDLYFLSVRGGFRPLKLQTHLLKQMEKVAKAYDVEFVVDISELGENDPLMQNGAMHFPSLNVPWYTTNALQVQGKRYIINNILLQHGKTLDLIVVDTASLGGYVPKGKSRNNESDHLHWLTRTLEKTDSDWRIVVGYDPILICNKNGDKKGIKIEYESLYRVFTKFGVNAYLSKQPCTNLYLREGSIAHIGNLGPADEPYYSSESSIITRDMHNGFFLHKVGLLEIVSYFINPASEVVFRTTLHQQGKDFM</sequence>
<organism evidence="1 2">
    <name type="scientific">Aquilegia coerulea</name>
    <name type="common">Rocky mountain columbine</name>
    <dbReference type="NCBI Taxonomy" id="218851"/>
    <lineage>
        <taxon>Eukaryota</taxon>
        <taxon>Viridiplantae</taxon>
        <taxon>Streptophyta</taxon>
        <taxon>Embryophyta</taxon>
        <taxon>Tracheophyta</taxon>
        <taxon>Spermatophyta</taxon>
        <taxon>Magnoliopsida</taxon>
        <taxon>Ranunculales</taxon>
        <taxon>Ranunculaceae</taxon>
        <taxon>Thalictroideae</taxon>
        <taxon>Aquilegia</taxon>
    </lineage>
</organism>
<gene>
    <name evidence="1" type="ORF">AQUCO_01600176v1</name>
</gene>